<comment type="catalytic activity">
    <reaction evidence="1 6">
        <text>5-dehydro-4-deoxy-D-glucuronate = 3-deoxy-D-glycero-2,5-hexodiulosonate</text>
        <dbReference type="Rhea" id="RHEA:23896"/>
        <dbReference type="ChEBI" id="CHEBI:17117"/>
        <dbReference type="ChEBI" id="CHEBI:29071"/>
        <dbReference type="EC" id="5.3.1.17"/>
    </reaction>
</comment>
<comment type="function">
    <text evidence="6">Catalyzes the isomerization of 5-dehydro-4-deoxy-D-glucuronate to 3-deoxy-D-glycero-2,5-hexodiulosonate.</text>
</comment>
<dbReference type="Proteomes" id="UP000187181">
    <property type="component" value="Unassembled WGS sequence"/>
</dbReference>
<evidence type="ECO:0000256" key="2">
    <source>
        <dbReference type="ARBA" id="ARBA00008086"/>
    </source>
</evidence>
<gene>
    <name evidence="6" type="primary">kduI</name>
    <name evidence="7" type="ORF">SAMN05444128_3564</name>
</gene>
<dbReference type="GO" id="GO:0008270">
    <property type="term" value="F:zinc ion binding"/>
    <property type="evidence" value="ECO:0007669"/>
    <property type="project" value="UniProtKB-UniRule"/>
</dbReference>
<evidence type="ECO:0000256" key="4">
    <source>
        <dbReference type="ARBA" id="ARBA00022833"/>
    </source>
</evidence>
<dbReference type="PANTHER" id="PTHR38461:SF1">
    <property type="entry name" value="4-DEOXY-L-THREO-5-HEXOSULOSE-URONATE KETOL-ISOMERASE"/>
    <property type="match status" value="1"/>
</dbReference>
<comment type="similarity">
    <text evidence="2 6">Belongs to the KduI family.</text>
</comment>
<dbReference type="GO" id="GO:0008697">
    <property type="term" value="F:4-deoxy-L-threo-5-hexosulose-uronate ketol-isomerase activity"/>
    <property type="evidence" value="ECO:0007669"/>
    <property type="project" value="UniProtKB-UniRule"/>
</dbReference>
<proteinExistence type="inferred from homology"/>
<dbReference type="Gene3D" id="2.60.120.520">
    <property type="entry name" value="pectin degrading enzyme 5-keto 4- deoxyuronate isomerase, domain 1"/>
    <property type="match status" value="1"/>
</dbReference>
<dbReference type="InterPro" id="IPR027449">
    <property type="entry name" value="KduI_N"/>
</dbReference>
<evidence type="ECO:0000256" key="6">
    <source>
        <dbReference type="HAMAP-Rule" id="MF_00687"/>
    </source>
</evidence>
<sequence>MSISYTVRHATHPADSRNYDTAKLREHFLIEQLFEADTVHATYTLHDRLVVGGAHPVGQPLKLESFPTLRSEYFLDRREIGIINVGAAGSVTVDGEIYELAPKEALYIGKGAKEIYFNTSEAGKALYYFNSAPAHHTYPTRKVSLSEAETVELGALENSNHRIIRKVLINSVVETCQLQMGITELQPGSVWNTMPAHTHDRRMEAYFYFELPEDQAVCHFMGEPEETRHLWVKNNQAIISPPWSIHSGAGTSNYTFIWGMAGENLDYNDMDKVAPTDLK</sequence>
<evidence type="ECO:0000256" key="5">
    <source>
        <dbReference type="ARBA" id="ARBA00023235"/>
    </source>
</evidence>
<evidence type="ECO:0000256" key="3">
    <source>
        <dbReference type="ARBA" id="ARBA00022723"/>
    </source>
</evidence>
<dbReference type="CDD" id="cd20294">
    <property type="entry name" value="cupin_KduI_N"/>
    <property type="match status" value="1"/>
</dbReference>
<dbReference type="Gene3D" id="2.60.120.10">
    <property type="entry name" value="Jelly Rolls"/>
    <property type="match status" value="1"/>
</dbReference>
<comment type="pathway">
    <text evidence="6">Glycan metabolism; pectin degradation; 2-dehydro-3-deoxy-D-gluconate from pectin: step 4/5.</text>
</comment>
<name>A0A1R3XRA8_9BACT</name>
<dbReference type="STRING" id="1317125.SAMN05444128_3564"/>
<feature type="binding site" evidence="6">
    <location>
        <position position="197"/>
    </location>
    <ligand>
        <name>Zn(2+)</name>
        <dbReference type="ChEBI" id="CHEBI:29105"/>
    </ligand>
</feature>
<evidence type="ECO:0000256" key="1">
    <source>
        <dbReference type="ARBA" id="ARBA00000552"/>
    </source>
</evidence>
<dbReference type="PANTHER" id="PTHR38461">
    <property type="entry name" value="4-DEOXY-L-THREO-5-HEXOSULOSE-URONATE KETOL-ISOMERASE"/>
    <property type="match status" value="1"/>
</dbReference>
<dbReference type="GO" id="GO:0045490">
    <property type="term" value="P:pectin catabolic process"/>
    <property type="evidence" value="ECO:0007669"/>
    <property type="project" value="UniProtKB-UniRule"/>
</dbReference>
<dbReference type="UniPathway" id="UPA00545">
    <property type="reaction ID" value="UER00826"/>
</dbReference>
<feature type="binding site" evidence="6">
    <location>
        <position position="204"/>
    </location>
    <ligand>
        <name>Zn(2+)</name>
        <dbReference type="ChEBI" id="CHEBI:29105"/>
    </ligand>
</feature>
<keyword evidence="8" id="KW-1185">Reference proteome</keyword>
<dbReference type="HAMAP" id="MF_00687">
    <property type="entry name" value="KduI"/>
    <property type="match status" value="1"/>
</dbReference>
<protein>
    <recommendedName>
        <fullName evidence="6">4-deoxy-L-threo-5-hexosulose-uronate ketol-isomerase</fullName>
        <ecNumber evidence="6">5.3.1.17</ecNumber>
    </recommendedName>
    <alternativeName>
        <fullName evidence="6">5-keto-4-deoxyuronate isomerase</fullName>
    </alternativeName>
    <alternativeName>
        <fullName evidence="6">DKI isomerase</fullName>
    </alternativeName>
</protein>
<accession>A0A1R3XRA8</accession>
<keyword evidence="5 6" id="KW-0413">Isomerase</keyword>
<dbReference type="InterPro" id="IPR014710">
    <property type="entry name" value="RmlC-like_jellyroll"/>
</dbReference>
<dbReference type="GO" id="GO:0042840">
    <property type="term" value="P:D-glucuronate catabolic process"/>
    <property type="evidence" value="ECO:0007669"/>
    <property type="project" value="TreeGrafter"/>
</dbReference>
<dbReference type="EC" id="5.3.1.17" evidence="6"/>
<keyword evidence="4 6" id="KW-0862">Zinc</keyword>
<dbReference type="EMBL" id="FTPP01000004">
    <property type="protein sequence ID" value="SIT94427.1"/>
    <property type="molecule type" value="Genomic_DNA"/>
</dbReference>
<evidence type="ECO:0000313" key="8">
    <source>
        <dbReference type="Proteomes" id="UP000187181"/>
    </source>
</evidence>
<reference evidence="8" key="1">
    <citation type="submission" date="2017-01" db="EMBL/GenBank/DDBJ databases">
        <authorList>
            <person name="Varghese N."/>
            <person name="Submissions S."/>
        </authorList>
    </citation>
    <scope>NUCLEOTIDE SEQUENCE [LARGE SCALE GENOMIC DNA]</scope>
    <source>
        <strain evidence="8">LP100</strain>
    </source>
</reference>
<comment type="cofactor">
    <cofactor evidence="6">
        <name>Zn(2+)</name>
        <dbReference type="ChEBI" id="CHEBI:29105"/>
    </cofactor>
    <text evidence="6">Binds 1 zinc ion per subunit.</text>
</comment>
<evidence type="ECO:0000313" key="7">
    <source>
        <dbReference type="EMBL" id="SIT94427.1"/>
    </source>
</evidence>
<dbReference type="PIRSF" id="PIRSF006625">
    <property type="entry name" value="KduI"/>
    <property type="match status" value="1"/>
</dbReference>
<dbReference type="OrthoDB" id="9770644at2"/>
<dbReference type="InterPro" id="IPR007045">
    <property type="entry name" value="KduI"/>
</dbReference>
<dbReference type="SUPFAM" id="SSF51182">
    <property type="entry name" value="RmlC-like cupins"/>
    <property type="match status" value="1"/>
</dbReference>
<dbReference type="Pfam" id="PF04962">
    <property type="entry name" value="KduI"/>
    <property type="match status" value="1"/>
</dbReference>
<dbReference type="CDD" id="cd20491">
    <property type="entry name" value="cupin_KduI_C"/>
    <property type="match status" value="1"/>
</dbReference>
<dbReference type="NCBIfam" id="NF002091">
    <property type="entry name" value="PRK00924.1"/>
    <property type="match status" value="1"/>
</dbReference>
<feature type="binding site" evidence="6">
    <location>
        <position position="199"/>
    </location>
    <ligand>
        <name>Zn(2+)</name>
        <dbReference type="ChEBI" id="CHEBI:29105"/>
    </ligand>
</feature>
<dbReference type="AlphaFoldDB" id="A0A1R3XRA8"/>
<keyword evidence="3 6" id="KW-0479">Metal-binding</keyword>
<dbReference type="RefSeq" id="WP_076671659.1">
    <property type="nucleotide sequence ID" value="NZ_FTPP01000004.1"/>
</dbReference>
<dbReference type="InterPro" id="IPR021120">
    <property type="entry name" value="KduI/IolB_isomerase"/>
</dbReference>
<feature type="binding site" evidence="6">
    <location>
        <position position="246"/>
    </location>
    <ligand>
        <name>Zn(2+)</name>
        <dbReference type="ChEBI" id="CHEBI:29105"/>
    </ligand>
</feature>
<dbReference type="InterPro" id="IPR011051">
    <property type="entry name" value="RmlC_Cupin_sf"/>
</dbReference>
<organism evidence="7 8">
    <name type="scientific">Pontibacter indicus</name>
    <dbReference type="NCBI Taxonomy" id="1317125"/>
    <lineage>
        <taxon>Bacteria</taxon>
        <taxon>Pseudomonadati</taxon>
        <taxon>Bacteroidota</taxon>
        <taxon>Cytophagia</taxon>
        <taxon>Cytophagales</taxon>
        <taxon>Hymenobacteraceae</taxon>
        <taxon>Pontibacter</taxon>
    </lineage>
</organism>
<dbReference type="GO" id="GO:0019698">
    <property type="term" value="P:D-galacturonate catabolic process"/>
    <property type="evidence" value="ECO:0007669"/>
    <property type="project" value="TreeGrafter"/>
</dbReference>